<feature type="region of interest" description="Disordered" evidence="1">
    <location>
        <begin position="1"/>
        <end position="69"/>
    </location>
</feature>
<feature type="region of interest" description="Disordered" evidence="1">
    <location>
        <begin position="257"/>
        <end position="292"/>
    </location>
</feature>
<sequence length="531" mass="58152">MADKQKQKKRQKQAERSSGKRKGKKTLEKAPDSEPEQIAIPKPRARPLTVRLPAPVHAAASARSETTAEADAVAALVAIGGRPAVEYEDRMDQIFAATVPGVSVGDLRKEREGKEGSGSDDEEETDDSDSESSDDDDLADSVPVSSPSHDANSRRNKFTMTFQVPYNGASRELDIESITPFNTFLDELATAMSTRKSLLSGIAYLPSYLPKNPKPIPKLLEDGKSWKKLIQSVEAYIAAEKEKKKGNGVPRPFSILIIDTSGGDPKGKVSATKKGKKDTSEQSEPPSDKKEHVFYRQLEQKYHCAEHEKPCAVLSDGTHYHLTDNDLSKWAYLIVKPDLVQSQHRATVDTLPKDLKIEDAVPRQHAARKAMARNGQEASEPPAWLLPFMGMAMGGVMRNNLAFETPQQPAVHHPLTPAAGPSRRAAYDSDPPSSGTKRAAGIAAPSIWTWLASLDSDTEDRGRHAGKINYSSYSLKFDDNGMYNLTDMEGVDATQLSSLIGAPIGIAQRMVKYAKEDLEKLSNAVKRARRV</sequence>
<gene>
    <name evidence="2" type="ORF">DFH07DRAFT_780075</name>
</gene>
<keyword evidence="3" id="KW-1185">Reference proteome</keyword>
<dbReference type="AlphaFoldDB" id="A0AAD7I687"/>
<feature type="region of interest" description="Disordered" evidence="1">
    <location>
        <begin position="410"/>
        <end position="439"/>
    </location>
</feature>
<evidence type="ECO:0000313" key="2">
    <source>
        <dbReference type="EMBL" id="KAJ7735284.1"/>
    </source>
</evidence>
<reference evidence="2" key="1">
    <citation type="submission" date="2023-03" db="EMBL/GenBank/DDBJ databases">
        <title>Massive genome expansion in bonnet fungi (Mycena s.s.) driven by repeated elements and novel gene families across ecological guilds.</title>
        <authorList>
            <consortium name="Lawrence Berkeley National Laboratory"/>
            <person name="Harder C.B."/>
            <person name="Miyauchi S."/>
            <person name="Viragh M."/>
            <person name="Kuo A."/>
            <person name="Thoen E."/>
            <person name="Andreopoulos B."/>
            <person name="Lu D."/>
            <person name="Skrede I."/>
            <person name="Drula E."/>
            <person name="Henrissat B."/>
            <person name="Morin E."/>
            <person name="Kohler A."/>
            <person name="Barry K."/>
            <person name="LaButti K."/>
            <person name="Morin E."/>
            <person name="Salamov A."/>
            <person name="Lipzen A."/>
            <person name="Mereny Z."/>
            <person name="Hegedus B."/>
            <person name="Baldrian P."/>
            <person name="Stursova M."/>
            <person name="Weitz H."/>
            <person name="Taylor A."/>
            <person name="Grigoriev I.V."/>
            <person name="Nagy L.G."/>
            <person name="Martin F."/>
            <person name="Kauserud H."/>
        </authorList>
    </citation>
    <scope>NUCLEOTIDE SEQUENCE</scope>
    <source>
        <strain evidence="2">CBHHK188m</strain>
    </source>
</reference>
<evidence type="ECO:0000313" key="3">
    <source>
        <dbReference type="Proteomes" id="UP001215280"/>
    </source>
</evidence>
<feature type="region of interest" description="Disordered" evidence="1">
    <location>
        <begin position="98"/>
        <end position="156"/>
    </location>
</feature>
<protein>
    <submittedName>
        <fullName evidence="2">Uncharacterized protein</fullName>
    </submittedName>
</protein>
<feature type="compositionally biased region" description="Basic residues" evidence="1">
    <location>
        <begin position="1"/>
        <end position="11"/>
    </location>
</feature>
<feature type="compositionally biased region" description="Basic and acidic residues" evidence="1">
    <location>
        <begin position="106"/>
        <end position="117"/>
    </location>
</feature>
<organism evidence="2 3">
    <name type="scientific">Mycena maculata</name>
    <dbReference type="NCBI Taxonomy" id="230809"/>
    <lineage>
        <taxon>Eukaryota</taxon>
        <taxon>Fungi</taxon>
        <taxon>Dikarya</taxon>
        <taxon>Basidiomycota</taxon>
        <taxon>Agaricomycotina</taxon>
        <taxon>Agaricomycetes</taxon>
        <taxon>Agaricomycetidae</taxon>
        <taxon>Agaricales</taxon>
        <taxon>Marasmiineae</taxon>
        <taxon>Mycenaceae</taxon>
        <taxon>Mycena</taxon>
    </lineage>
</organism>
<feature type="compositionally biased region" description="Acidic residues" evidence="1">
    <location>
        <begin position="118"/>
        <end position="139"/>
    </location>
</feature>
<name>A0AAD7I687_9AGAR</name>
<proteinExistence type="predicted"/>
<comment type="caution">
    <text evidence="2">The sequence shown here is derived from an EMBL/GenBank/DDBJ whole genome shotgun (WGS) entry which is preliminary data.</text>
</comment>
<feature type="compositionally biased region" description="Low complexity" evidence="1">
    <location>
        <begin position="58"/>
        <end position="69"/>
    </location>
</feature>
<evidence type="ECO:0000256" key="1">
    <source>
        <dbReference type="SAM" id="MobiDB-lite"/>
    </source>
</evidence>
<accession>A0AAD7I687</accession>
<dbReference type="Proteomes" id="UP001215280">
    <property type="component" value="Unassembled WGS sequence"/>
</dbReference>
<dbReference type="EMBL" id="JARJLG010000156">
    <property type="protein sequence ID" value="KAJ7735284.1"/>
    <property type="molecule type" value="Genomic_DNA"/>
</dbReference>